<dbReference type="PANTHER" id="PTHR30024">
    <property type="entry name" value="ALIPHATIC SULFONATES-BINDING PROTEIN-RELATED"/>
    <property type="match status" value="1"/>
</dbReference>
<reference evidence="6 7" key="1">
    <citation type="submission" date="2019-09" db="EMBL/GenBank/DDBJ databases">
        <title>Genome sequence of Rhodovastum atsumiense, a diverse member of the Acetobacteraceae family of non-sulfur purple photosynthetic bacteria.</title>
        <authorList>
            <person name="Meyer T."/>
            <person name="Kyndt J."/>
        </authorList>
    </citation>
    <scope>NUCLEOTIDE SEQUENCE [LARGE SCALE GENOMIC DNA]</scope>
    <source>
        <strain evidence="6 7">DSM 21279</strain>
    </source>
</reference>
<dbReference type="Gene3D" id="3.40.190.10">
    <property type="entry name" value="Periplasmic binding protein-like II"/>
    <property type="match status" value="2"/>
</dbReference>
<dbReference type="AlphaFoldDB" id="A0A5M6J0L3"/>
<evidence type="ECO:0000256" key="4">
    <source>
        <dbReference type="SAM" id="SignalP"/>
    </source>
</evidence>
<evidence type="ECO:0000256" key="3">
    <source>
        <dbReference type="ARBA" id="ARBA00022729"/>
    </source>
</evidence>
<evidence type="ECO:0000259" key="5">
    <source>
        <dbReference type="Pfam" id="PF09084"/>
    </source>
</evidence>
<evidence type="ECO:0000256" key="2">
    <source>
        <dbReference type="ARBA" id="ARBA00010742"/>
    </source>
</evidence>
<feature type="chain" id="PRO_5024274466" evidence="4">
    <location>
        <begin position="27"/>
        <end position="320"/>
    </location>
</feature>
<name>A0A5M6J0L3_9PROT</name>
<feature type="signal peptide" evidence="4">
    <location>
        <begin position="1"/>
        <end position="26"/>
    </location>
</feature>
<keyword evidence="3 4" id="KW-0732">Signal</keyword>
<dbReference type="SUPFAM" id="SSF53850">
    <property type="entry name" value="Periplasmic binding protein-like II"/>
    <property type="match status" value="1"/>
</dbReference>
<dbReference type="Proteomes" id="UP000325255">
    <property type="component" value="Unassembled WGS sequence"/>
</dbReference>
<dbReference type="EMBL" id="VWPK01000003">
    <property type="protein sequence ID" value="KAA5614134.1"/>
    <property type="molecule type" value="Genomic_DNA"/>
</dbReference>
<accession>A0A5M6J0L3</accession>
<dbReference type="OrthoDB" id="7374754at2"/>
<feature type="domain" description="SsuA/THI5-like" evidence="5">
    <location>
        <begin position="46"/>
        <end position="255"/>
    </location>
</feature>
<dbReference type="RefSeq" id="WP_150039076.1">
    <property type="nucleotide sequence ID" value="NZ_OW485601.1"/>
</dbReference>
<keyword evidence="7" id="KW-1185">Reference proteome</keyword>
<evidence type="ECO:0000256" key="1">
    <source>
        <dbReference type="ARBA" id="ARBA00004418"/>
    </source>
</evidence>
<dbReference type="InterPro" id="IPR015168">
    <property type="entry name" value="SsuA/THI5"/>
</dbReference>
<comment type="similarity">
    <text evidence="2">Belongs to the bacterial solute-binding protein SsuA/TauA family.</text>
</comment>
<dbReference type="PANTHER" id="PTHR30024:SF47">
    <property type="entry name" value="TAURINE-BINDING PERIPLASMIC PROTEIN"/>
    <property type="match status" value="1"/>
</dbReference>
<proteinExistence type="inferred from homology"/>
<sequence>MSHLLPRRPLLMAAMAGLAGVTGAHAAPARPRSIRVTYVTAPFNVPLIVMRANGYLQEAFAPLDIAVETPVITSGAAQFQAIAAGAIDIASVLGDTSAIIGRANGVDLKVIGAFSRSPRAFAIMTRADGPDSIEALRGRTVGGPKGTTLNQLLAAALAARRMRLADVNYLNMDLAAARAALLAGQIDAATLAGADAMAVTAAGGRIITTAEGVTSPMSVIAVRGAFLAEHPDLVRRYLGAHARALAFLRDQPARALDIAAAEQKLSPEDARTMWPWYDFSPAISAADLRNLEACQHFLVSAGMLQKTIDIEKDLLASVPA</sequence>
<comment type="caution">
    <text evidence="6">The sequence shown here is derived from an EMBL/GenBank/DDBJ whole genome shotgun (WGS) entry which is preliminary data.</text>
</comment>
<evidence type="ECO:0000313" key="7">
    <source>
        <dbReference type="Proteomes" id="UP000325255"/>
    </source>
</evidence>
<dbReference type="Pfam" id="PF09084">
    <property type="entry name" value="NMT1"/>
    <property type="match status" value="1"/>
</dbReference>
<protein>
    <submittedName>
        <fullName evidence="6">ABC transporter substrate-binding protein</fullName>
    </submittedName>
</protein>
<gene>
    <name evidence="6" type="ORF">F1189_02760</name>
</gene>
<organism evidence="6 7">
    <name type="scientific">Rhodovastum atsumiense</name>
    <dbReference type="NCBI Taxonomy" id="504468"/>
    <lineage>
        <taxon>Bacteria</taxon>
        <taxon>Pseudomonadati</taxon>
        <taxon>Pseudomonadota</taxon>
        <taxon>Alphaproteobacteria</taxon>
        <taxon>Acetobacterales</taxon>
        <taxon>Acetobacteraceae</taxon>
        <taxon>Rhodovastum</taxon>
    </lineage>
</organism>
<evidence type="ECO:0000313" key="6">
    <source>
        <dbReference type="EMBL" id="KAA5614134.1"/>
    </source>
</evidence>
<dbReference type="GO" id="GO:0042597">
    <property type="term" value="C:periplasmic space"/>
    <property type="evidence" value="ECO:0007669"/>
    <property type="project" value="UniProtKB-SubCell"/>
</dbReference>
<comment type="subcellular location">
    <subcellularLocation>
        <location evidence="1">Periplasm</location>
    </subcellularLocation>
</comment>